<evidence type="ECO:0000313" key="3">
    <source>
        <dbReference type="Proteomes" id="UP001501480"/>
    </source>
</evidence>
<dbReference type="InterPro" id="IPR029052">
    <property type="entry name" value="Metallo-depent_PP-like"/>
</dbReference>
<sequence length="308" mass="33263">MRPAIAVPLAAATAGVTGLAYAVAETRWFALRRVTVPVLEPGSADLRVLHLSDAHMRPGQRRKQDWVRGLAELEPDLVVNTGDNLSHADANDAVLDAYGELLERPGVFVFGSNDYFAPIAKNPVKYLTGGTGSSAGGSWERPATLPFEELRRSFTDRGWLDLNNARGELEVAGRRLAFVGVDDPHLEYDRLDDVPADRSADLAIGVAHAPYLRVLDRWNASGYPLILAGHTHGGQLRLPFAGALVTNCDLDRARARGLHTHQVDGHDPSWLHVSAGLGTSPFTPVRFACRPEATLLTLTGVDSSRSSA</sequence>
<dbReference type="InterPro" id="IPR004843">
    <property type="entry name" value="Calcineurin-like_PHP"/>
</dbReference>
<dbReference type="PANTHER" id="PTHR31302:SF20">
    <property type="entry name" value="CONSERVED PROTEIN"/>
    <property type="match status" value="1"/>
</dbReference>
<dbReference type="Proteomes" id="UP001501480">
    <property type="component" value="Unassembled WGS sequence"/>
</dbReference>
<dbReference type="RefSeq" id="WP_344328353.1">
    <property type="nucleotide sequence ID" value="NZ_BAAAPY010000008.1"/>
</dbReference>
<feature type="domain" description="Calcineurin-like phosphoesterase" evidence="1">
    <location>
        <begin position="46"/>
        <end position="233"/>
    </location>
</feature>
<organism evidence="2 3">
    <name type="scientific">Aeromicrobium halocynthiae</name>
    <dbReference type="NCBI Taxonomy" id="560557"/>
    <lineage>
        <taxon>Bacteria</taxon>
        <taxon>Bacillati</taxon>
        <taxon>Actinomycetota</taxon>
        <taxon>Actinomycetes</taxon>
        <taxon>Propionibacteriales</taxon>
        <taxon>Nocardioidaceae</taxon>
        <taxon>Aeromicrobium</taxon>
    </lineage>
</organism>
<name>A0ABN2W257_9ACTN</name>
<accession>A0ABN2W257</accession>
<dbReference type="PANTHER" id="PTHR31302">
    <property type="entry name" value="TRANSMEMBRANE PROTEIN WITH METALLOPHOSPHOESTERASE DOMAIN-RELATED"/>
    <property type="match status" value="1"/>
</dbReference>
<dbReference type="SUPFAM" id="SSF56300">
    <property type="entry name" value="Metallo-dependent phosphatases"/>
    <property type="match status" value="1"/>
</dbReference>
<evidence type="ECO:0000259" key="1">
    <source>
        <dbReference type="Pfam" id="PF00149"/>
    </source>
</evidence>
<proteinExistence type="predicted"/>
<comment type="caution">
    <text evidence="2">The sequence shown here is derived from an EMBL/GenBank/DDBJ whole genome shotgun (WGS) entry which is preliminary data.</text>
</comment>
<dbReference type="Pfam" id="PF00149">
    <property type="entry name" value="Metallophos"/>
    <property type="match status" value="1"/>
</dbReference>
<keyword evidence="3" id="KW-1185">Reference proteome</keyword>
<dbReference type="Gene3D" id="3.60.21.10">
    <property type="match status" value="1"/>
</dbReference>
<reference evidence="2 3" key="1">
    <citation type="journal article" date="2019" name="Int. J. Syst. Evol. Microbiol.">
        <title>The Global Catalogue of Microorganisms (GCM) 10K type strain sequencing project: providing services to taxonomists for standard genome sequencing and annotation.</title>
        <authorList>
            <consortium name="The Broad Institute Genomics Platform"/>
            <consortium name="The Broad Institute Genome Sequencing Center for Infectious Disease"/>
            <person name="Wu L."/>
            <person name="Ma J."/>
        </authorList>
    </citation>
    <scope>NUCLEOTIDE SEQUENCE [LARGE SCALE GENOMIC DNA]</scope>
    <source>
        <strain evidence="2 3">JCM 15749</strain>
    </source>
</reference>
<dbReference type="InterPro" id="IPR051158">
    <property type="entry name" value="Metallophosphoesterase_sf"/>
</dbReference>
<gene>
    <name evidence="2" type="ORF">GCM10009821_22180</name>
</gene>
<protein>
    <submittedName>
        <fullName evidence="2">Metallophosphoesterase</fullName>
    </submittedName>
</protein>
<evidence type="ECO:0000313" key="2">
    <source>
        <dbReference type="EMBL" id="GAA2081168.1"/>
    </source>
</evidence>
<dbReference type="EMBL" id="BAAAPY010000008">
    <property type="protein sequence ID" value="GAA2081168.1"/>
    <property type="molecule type" value="Genomic_DNA"/>
</dbReference>